<dbReference type="CDD" id="cd06257">
    <property type="entry name" value="DnaJ"/>
    <property type="match status" value="1"/>
</dbReference>
<feature type="compositionally biased region" description="Gly residues" evidence="1">
    <location>
        <begin position="104"/>
        <end position="118"/>
    </location>
</feature>
<dbReference type="PROSITE" id="PS50076">
    <property type="entry name" value="DNAJ_2"/>
    <property type="match status" value="1"/>
</dbReference>
<feature type="compositionally biased region" description="Basic and acidic residues" evidence="1">
    <location>
        <begin position="319"/>
        <end position="330"/>
    </location>
</feature>
<dbReference type="PRINTS" id="PR00625">
    <property type="entry name" value="JDOMAIN"/>
</dbReference>
<dbReference type="Pfam" id="PF00226">
    <property type="entry name" value="DnaJ"/>
    <property type="match status" value="1"/>
</dbReference>
<protein>
    <submittedName>
        <fullName evidence="3">DnaJ-domain-containing protein</fullName>
    </submittedName>
</protein>
<feature type="compositionally biased region" description="Low complexity" evidence="1">
    <location>
        <begin position="119"/>
        <end position="141"/>
    </location>
</feature>
<dbReference type="InterPro" id="IPR001623">
    <property type="entry name" value="DnaJ_domain"/>
</dbReference>
<dbReference type="InterPro" id="IPR036869">
    <property type="entry name" value="J_dom_sf"/>
</dbReference>
<evidence type="ECO:0000256" key="1">
    <source>
        <dbReference type="SAM" id="MobiDB-lite"/>
    </source>
</evidence>
<evidence type="ECO:0000313" key="3">
    <source>
        <dbReference type="EMBL" id="KAK8091297.1"/>
    </source>
</evidence>
<dbReference type="InterPro" id="IPR050817">
    <property type="entry name" value="DjlA_DnaK_co-chaperone"/>
</dbReference>
<dbReference type="GeneID" id="92085274"/>
<feature type="region of interest" description="Disordered" evidence="1">
    <location>
        <begin position="74"/>
        <end position="144"/>
    </location>
</feature>
<name>A0ABR1X7G5_9PEZI</name>
<organism evidence="3 4">
    <name type="scientific">Apiospora phragmitis</name>
    <dbReference type="NCBI Taxonomy" id="2905665"/>
    <lineage>
        <taxon>Eukaryota</taxon>
        <taxon>Fungi</taxon>
        <taxon>Dikarya</taxon>
        <taxon>Ascomycota</taxon>
        <taxon>Pezizomycotina</taxon>
        <taxon>Sordariomycetes</taxon>
        <taxon>Xylariomycetidae</taxon>
        <taxon>Amphisphaeriales</taxon>
        <taxon>Apiosporaceae</taxon>
        <taxon>Apiospora</taxon>
    </lineage>
</organism>
<gene>
    <name evidence="3" type="ORF">PG994_000802</name>
</gene>
<keyword evidence="4" id="KW-1185">Reference proteome</keyword>
<dbReference type="PANTHER" id="PTHR24074">
    <property type="entry name" value="CO-CHAPERONE PROTEIN DJLA"/>
    <property type="match status" value="1"/>
</dbReference>
<evidence type="ECO:0000313" key="4">
    <source>
        <dbReference type="Proteomes" id="UP001480595"/>
    </source>
</evidence>
<feature type="compositionally biased region" description="Low complexity" evidence="1">
    <location>
        <begin position="354"/>
        <end position="369"/>
    </location>
</feature>
<dbReference type="EMBL" id="JAQQWL010000001">
    <property type="protein sequence ID" value="KAK8091297.1"/>
    <property type="molecule type" value="Genomic_DNA"/>
</dbReference>
<evidence type="ECO:0000259" key="2">
    <source>
        <dbReference type="PROSITE" id="PS50076"/>
    </source>
</evidence>
<proteinExistence type="predicted"/>
<feature type="compositionally biased region" description="Acidic residues" evidence="1">
    <location>
        <begin position="331"/>
        <end position="353"/>
    </location>
</feature>
<dbReference type="Gene3D" id="1.10.287.110">
    <property type="entry name" value="DnaJ domain"/>
    <property type="match status" value="1"/>
</dbReference>
<dbReference type="SMART" id="SM00271">
    <property type="entry name" value="DnaJ"/>
    <property type="match status" value="1"/>
</dbReference>
<feature type="region of interest" description="Disordered" evidence="1">
    <location>
        <begin position="313"/>
        <end position="369"/>
    </location>
</feature>
<dbReference type="SUPFAM" id="SSF46565">
    <property type="entry name" value="Chaperone J-domain"/>
    <property type="match status" value="1"/>
</dbReference>
<comment type="caution">
    <text evidence="3">The sequence shown here is derived from an EMBL/GenBank/DDBJ whole genome shotgun (WGS) entry which is preliminary data.</text>
</comment>
<feature type="region of interest" description="Disordered" evidence="1">
    <location>
        <begin position="214"/>
        <end position="272"/>
    </location>
</feature>
<accession>A0ABR1X7G5</accession>
<feature type="domain" description="J" evidence="2">
    <location>
        <begin position="13"/>
        <end position="98"/>
    </location>
</feature>
<reference evidence="3 4" key="1">
    <citation type="submission" date="2023-01" db="EMBL/GenBank/DDBJ databases">
        <title>Analysis of 21 Apiospora genomes using comparative genomics revels a genus with tremendous synthesis potential of carbohydrate active enzymes and secondary metabolites.</title>
        <authorList>
            <person name="Sorensen T."/>
        </authorList>
    </citation>
    <scope>NUCLEOTIDE SEQUENCE [LARGE SCALE GENOMIC DNA]</scope>
    <source>
        <strain evidence="3 4">CBS 135458</strain>
    </source>
</reference>
<dbReference type="RefSeq" id="XP_066722843.1">
    <property type="nucleotide sequence ID" value="XM_066852211.1"/>
</dbReference>
<sequence>MSQEFGARPSISDCYRTLGLVPGADEAEIRAAFRKLSFKLHPDRAGQSQATNDKFAALRQAYEDVLDWVAEPKQGRWAEPPPGGFAPGEGRGGYDFSAGDPSRGYGGYGGGFPPGGGSSSRYGGSSYGGDDNNDSADAPPSRNDPLAVVQWSLRRAHNRLAPLPGKLANMRRWWDVVGASGDLAPKQRALGSQRFDRAEVHLVKMLSRAMGLMEKVSKHQQQQQESDEDEDDDKKKDKKKKTKWYNMMGSSSKKQDKKKKKQGAPMKKQVDKWGVAAMQLGRDSEAVLDEVIALEMCAKQDDLDEFLAALGSIKSGGDSSEKKQHVKDDSSSEDEESSSEDEESSSDDEESSSEESSSSSSSSSSSDTE</sequence>
<dbReference type="Proteomes" id="UP001480595">
    <property type="component" value="Unassembled WGS sequence"/>
</dbReference>